<evidence type="ECO:0000256" key="1">
    <source>
        <dbReference type="ARBA" id="ARBA00010201"/>
    </source>
</evidence>
<name>A0A1G6TCW1_9PROT</name>
<dbReference type="InterPro" id="IPR036754">
    <property type="entry name" value="YbaK/aa-tRNA-synt-asso_dom_sf"/>
</dbReference>
<keyword evidence="4" id="KW-1185">Reference proteome</keyword>
<evidence type="ECO:0000313" key="3">
    <source>
        <dbReference type="EMBL" id="SDD26972.1"/>
    </source>
</evidence>
<comment type="similarity">
    <text evidence="1">Belongs to the PRORSD1 family.</text>
</comment>
<dbReference type="Gene3D" id="3.90.960.10">
    <property type="entry name" value="YbaK/aminoacyl-tRNA synthetase-associated domain"/>
    <property type="match status" value="1"/>
</dbReference>
<dbReference type="EMBL" id="FNAK01000001">
    <property type="protein sequence ID" value="SDD26972.1"/>
    <property type="molecule type" value="Genomic_DNA"/>
</dbReference>
<dbReference type="RefSeq" id="WP_068308857.1">
    <property type="nucleotide sequence ID" value="NZ_FNAK01000001.1"/>
</dbReference>
<dbReference type="GO" id="GO:0002161">
    <property type="term" value="F:aminoacyl-tRNA deacylase activity"/>
    <property type="evidence" value="ECO:0007669"/>
    <property type="project" value="InterPro"/>
</dbReference>
<dbReference type="CDD" id="cd04335">
    <property type="entry name" value="PrdX_deacylase"/>
    <property type="match status" value="1"/>
</dbReference>
<protein>
    <submittedName>
        <fullName evidence="3">Ala-tRNA(Pro) deacylase</fullName>
    </submittedName>
</protein>
<dbReference type="PANTHER" id="PTHR31423">
    <property type="entry name" value="YBAK DOMAIN-CONTAINING PROTEIN"/>
    <property type="match status" value="1"/>
</dbReference>
<evidence type="ECO:0000313" key="4">
    <source>
        <dbReference type="Proteomes" id="UP000183685"/>
    </source>
</evidence>
<gene>
    <name evidence="3" type="ORF">SAMN04488071_0199</name>
</gene>
<dbReference type="Proteomes" id="UP000183685">
    <property type="component" value="Unassembled WGS sequence"/>
</dbReference>
<dbReference type="PANTHER" id="PTHR31423:SF3">
    <property type="entry name" value="PROLYL-TRNA SYNTHETASE ASSOCIATED DOMAIN-CONTAINING PROTEIN 1-RELATED"/>
    <property type="match status" value="1"/>
</dbReference>
<accession>A0A1G6TCW1</accession>
<sequence length="180" mass="19667">MESPLQEEDLFAFLDALGIKTETYRHALVFTVEEAQRERTHMPKGGGHCKSLFVRDKKKRRALVMVDENRQVDLKALSDTLGMGRLSFGSPDSLMAMLGVIPGSVTPFSLINAQVKAGEEPPLLVALDAAMMAKTPLYYHPLHNAATTAIAPDDLLRFIRACGYEPVTVDLDQAAPAQAS</sequence>
<reference evidence="3 4" key="1">
    <citation type="submission" date="2016-10" db="EMBL/GenBank/DDBJ databases">
        <authorList>
            <person name="de Groot N.N."/>
        </authorList>
    </citation>
    <scope>NUCLEOTIDE SEQUENCE [LARGE SCALE GENOMIC DNA]</scope>
    <source>
        <strain evidence="3 4">CGMCC 1.9109</strain>
    </source>
</reference>
<dbReference type="AlphaFoldDB" id="A0A1G6TCW1"/>
<organism evidence="3 4">
    <name type="scientific">Kordiimonas lacus</name>
    <dbReference type="NCBI Taxonomy" id="637679"/>
    <lineage>
        <taxon>Bacteria</taxon>
        <taxon>Pseudomonadati</taxon>
        <taxon>Pseudomonadota</taxon>
        <taxon>Alphaproteobacteria</taxon>
        <taxon>Kordiimonadales</taxon>
        <taxon>Kordiimonadaceae</taxon>
        <taxon>Kordiimonas</taxon>
    </lineage>
</organism>
<feature type="domain" description="YbaK/aminoacyl-tRNA synthetase-associated" evidence="2">
    <location>
        <begin position="28"/>
        <end position="158"/>
    </location>
</feature>
<dbReference type="InterPro" id="IPR040285">
    <property type="entry name" value="ProX/PRXD1"/>
</dbReference>
<dbReference type="STRING" id="637679.GCA_001550055_00690"/>
<dbReference type="FunFam" id="3.90.960.10:FF:000005">
    <property type="entry name" value="Putative prolyl-tRNA synthetase"/>
    <property type="match status" value="1"/>
</dbReference>
<dbReference type="OrthoDB" id="5145315at2"/>
<dbReference type="SUPFAM" id="SSF55826">
    <property type="entry name" value="YbaK/ProRS associated domain"/>
    <property type="match status" value="1"/>
</dbReference>
<proteinExistence type="inferred from homology"/>
<evidence type="ECO:0000259" key="2">
    <source>
        <dbReference type="Pfam" id="PF04073"/>
    </source>
</evidence>
<dbReference type="Pfam" id="PF04073">
    <property type="entry name" value="tRNA_edit"/>
    <property type="match status" value="1"/>
</dbReference>
<dbReference type="InterPro" id="IPR007214">
    <property type="entry name" value="YbaK/aa-tRNA-synth-assoc-dom"/>
</dbReference>